<name>A0A5N5EXS5_9ROSA</name>
<evidence type="ECO:0000313" key="2">
    <source>
        <dbReference type="Proteomes" id="UP000327157"/>
    </source>
</evidence>
<comment type="caution">
    <text evidence="1">The sequence shown here is derived from an EMBL/GenBank/DDBJ whole genome shotgun (WGS) entry which is preliminary data.</text>
</comment>
<proteinExistence type="predicted"/>
<gene>
    <name evidence="1" type="ORF">D8674_030773</name>
</gene>
<evidence type="ECO:0000313" key="1">
    <source>
        <dbReference type="EMBL" id="KAB2595323.1"/>
    </source>
</evidence>
<protein>
    <submittedName>
        <fullName evidence="1">S2-RNase</fullName>
    </submittedName>
</protein>
<organism evidence="1 2">
    <name type="scientific">Pyrus ussuriensis x Pyrus communis</name>
    <dbReference type="NCBI Taxonomy" id="2448454"/>
    <lineage>
        <taxon>Eukaryota</taxon>
        <taxon>Viridiplantae</taxon>
        <taxon>Streptophyta</taxon>
        <taxon>Embryophyta</taxon>
        <taxon>Tracheophyta</taxon>
        <taxon>Spermatophyta</taxon>
        <taxon>Magnoliopsida</taxon>
        <taxon>eudicotyledons</taxon>
        <taxon>Gunneridae</taxon>
        <taxon>Pentapetalae</taxon>
        <taxon>rosids</taxon>
        <taxon>fabids</taxon>
        <taxon>Rosales</taxon>
        <taxon>Rosaceae</taxon>
        <taxon>Amygdaloideae</taxon>
        <taxon>Maleae</taxon>
        <taxon>Pyrus</taxon>
    </lineage>
</organism>
<reference evidence="1 2" key="3">
    <citation type="submission" date="2019-11" db="EMBL/GenBank/DDBJ databases">
        <title>A de novo genome assembly of a pear dwarfing rootstock.</title>
        <authorList>
            <person name="Wang F."/>
            <person name="Wang J."/>
            <person name="Li S."/>
            <person name="Zhang Y."/>
            <person name="Fang M."/>
            <person name="Ma L."/>
            <person name="Zhao Y."/>
            <person name="Jiang S."/>
        </authorList>
    </citation>
    <scope>NUCLEOTIDE SEQUENCE [LARGE SCALE GENOMIC DNA]</scope>
    <source>
        <strain evidence="1">S2</strain>
        <tissue evidence="1">Leaf</tissue>
    </source>
</reference>
<sequence length="85" mass="10279">MKELREAQAHTRLGNLAVDSYNWSREMWAYTHMESGSDREEDELVEAELDLDVHTEKHWFLDSNRTPDHWTYPSHFFTVPEVWDR</sequence>
<keyword evidence="2" id="KW-1185">Reference proteome</keyword>
<dbReference type="Proteomes" id="UP000327157">
    <property type="component" value="Chromosome 7"/>
</dbReference>
<dbReference type="AlphaFoldDB" id="A0A5N5EXS5"/>
<dbReference type="EMBL" id="SMOL01000781">
    <property type="protein sequence ID" value="KAB2595323.1"/>
    <property type="molecule type" value="Genomic_DNA"/>
</dbReference>
<reference evidence="2" key="2">
    <citation type="submission" date="2019-10" db="EMBL/GenBank/DDBJ databases">
        <title>A de novo genome assembly of a pear dwarfing rootstock.</title>
        <authorList>
            <person name="Wang F."/>
            <person name="Wang J."/>
            <person name="Li S."/>
            <person name="Zhang Y."/>
            <person name="Fang M."/>
            <person name="Ma L."/>
            <person name="Zhao Y."/>
            <person name="Jiang S."/>
        </authorList>
    </citation>
    <scope>NUCLEOTIDE SEQUENCE [LARGE SCALE GENOMIC DNA]</scope>
</reference>
<reference evidence="1 2" key="1">
    <citation type="submission" date="2019-09" db="EMBL/GenBank/DDBJ databases">
        <authorList>
            <person name="Ou C."/>
        </authorList>
    </citation>
    <scope>NUCLEOTIDE SEQUENCE [LARGE SCALE GENOMIC DNA]</scope>
    <source>
        <strain evidence="1">S2</strain>
        <tissue evidence="1">Leaf</tissue>
    </source>
</reference>
<accession>A0A5N5EXS5</accession>